<evidence type="ECO:0000313" key="2">
    <source>
        <dbReference type="Proteomes" id="UP000770661"/>
    </source>
</evidence>
<sequence length="196" mass="21989">MGHQVQDVKKKAREKYWTSFLQSMDHRTPLAEVSRKIKIVQGKKAPSPLHPDPTKKSNELMQEWADASSYDCLPLQVRSALATNARNRNGKIDAALLDPNVSDNMPITEEELVRSLEKASSSAPGMDGVTYDGIRFLTTIDGNPVLRLYNMIWSGGRLLYQHPEKKLLLSLFPNQETQGHSDQYLSPLVCANALKE</sequence>
<dbReference type="AlphaFoldDB" id="A0A8J4YDQ2"/>
<keyword evidence="2" id="KW-1185">Reference proteome</keyword>
<reference evidence="1" key="1">
    <citation type="submission" date="2020-07" db="EMBL/GenBank/DDBJ databases">
        <title>The High-quality genome of the commercially important snow crab, Chionoecetes opilio.</title>
        <authorList>
            <person name="Jeong J.-H."/>
            <person name="Ryu S."/>
        </authorList>
    </citation>
    <scope>NUCLEOTIDE SEQUENCE</scope>
    <source>
        <strain evidence="1">MADBK_172401_WGS</strain>
        <tissue evidence="1">Digestive gland</tissue>
    </source>
</reference>
<organism evidence="1 2">
    <name type="scientific">Chionoecetes opilio</name>
    <name type="common">Atlantic snow crab</name>
    <name type="synonym">Cancer opilio</name>
    <dbReference type="NCBI Taxonomy" id="41210"/>
    <lineage>
        <taxon>Eukaryota</taxon>
        <taxon>Metazoa</taxon>
        <taxon>Ecdysozoa</taxon>
        <taxon>Arthropoda</taxon>
        <taxon>Crustacea</taxon>
        <taxon>Multicrustacea</taxon>
        <taxon>Malacostraca</taxon>
        <taxon>Eumalacostraca</taxon>
        <taxon>Eucarida</taxon>
        <taxon>Decapoda</taxon>
        <taxon>Pleocyemata</taxon>
        <taxon>Brachyura</taxon>
        <taxon>Eubrachyura</taxon>
        <taxon>Majoidea</taxon>
        <taxon>Majidae</taxon>
        <taxon>Chionoecetes</taxon>
    </lineage>
</organism>
<dbReference type="EMBL" id="JACEEZ010004748">
    <property type="protein sequence ID" value="KAG0726175.1"/>
    <property type="molecule type" value="Genomic_DNA"/>
</dbReference>
<gene>
    <name evidence="1" type="ORF">GWK47_004415</name>
</gene>
<protein>
    <submittedName>
        <fullName evidence="1">Uncharacterized protein</fullName>
    </submittedName>
</protein>
<proteinExistence type="predicted"/>
<comment type="caution">
    <text evidence="1">The sequence shown here is derived from an EMBL/GenBank/DDBJ whole genome shotgun (WGS) entry which is preliminary data.</text>
</comment>
<accession>A0A8J4YDQ2</accession>
<evidence type="ECO:0000313" key="1">
    <source>
        <dbReference type="EMBL" id="KAG0726175.1"/>
    </source>
</evidence>
<dbReference type="Proteomes" id="UP000770661">
    <property type="component" value="Unassembled WGS sequence"/>
</dbReference>
<name>A0A8J4YDQ2_CHIOP</name>